<dbReference type="Proteomes" id="UP000287651">
    <property type="component" value="Unassembled WGS sequence"/>
</dbReference>
<evidence type="ECO:0000313" key="2">
    <source>
        <dbReference type="Proteomes" id="UP000287651"/>
    </source>
</evidence>
<evidence type="ECO:0000313" key="1">
    <source>
        <dbReference type="EMBL" id="RRT44860.1"/>
    </source>
</evidence>
<dbReference type="EMBL" id="AMZH03016198">
    <property type="protein sequence ID" value="RRT44860.1"/>
    <property type="molecule type" value="Genomic_DNA"/>
</dbReference>
<organism evidence="1 2">
    <name type="scientific">Ensete ventricosum</name>
    <name type="common">Abyssinian banana</name>
    <name type="synonym">Musa ensete</name>
    <dbReference type="NCBI Taxonomy" id="4639"/>
    <lineage>
        <taxon>Eukaryota</taxon>
        <taxon>Viridiplantae</taxon>
        <taxon>Streptophyta</taxon>
        <taxon>Embryophyta</taxon>
        <taxon>Tracheophyta</taxon>
        <taxon>Spermatophyta</taxon>
        <taxon>Magnoliopsida</taxon>
        <taxon>Liliopsida</taxon>
        <taxon>Zingiberales</taxon>
        <taxon>Musaceae</taxon>
        <taxon>Ensete</taxon>
    </lineage>
</organism>
<protein>
    <submittedName>
        <fullName evidence="1">Uncharacterized protein</fullName>
    </submittedName>
</protein>
<gene>
    <name evidence="1" type="ORF">B296_00044835</name>
</gene>
<accession>A0A426XZP4</accession>
<dbReference type="AlphaFoldDB" id="A0A426XZP4"/>
<proteinExistence type="predicted"/>
<sequence>MVVVAYAMAIVVACNRCDSTVAAMASTSRSLHHWILKAGGVTRQRVCAQSHHDDYGDYQAATTVALLLVMVSVTTVACSSCNSTAAYATVTIITICNVYNSIDVAYNSCSNAVMVASIGYDQHH</sequence>
<name>A0A426XZP4_ENSVE</name>
<reference evidence="1 2" key="1">
    <citation type="journal article" date="2014" name="Agronomy (Basel)">
        <title>A Draft Genome Sequence for Ensete ventricosum, the Drought-Tolerant Tree Against Hunger.</title>
        <authorList>
            <person name="Harrison J."/>
            <person name="Moore K.A."/>
            <person name="Paszkiewicz K."/>
            <person name="Jones T."/>
            <person name="Grant M."/>
            <person name="Ambacheew D."/>
            <person name="Muzemil S."/>
            <person name="Studholme D.J."/>
        </authorList>
    </citation>
    <scope>NUCLEOTIDE SEQUENCE [LARGE SCALE GENOMIC DNA]</scope>
</reference>
<comment type="caution">
    <text evidence="1">The sequence shown here is derived from an EMBL/GenBank/DDBJ whole genome shotgun (WGS) entry which is preliminary data.</text>
</comment>